<dbReference type="AlphaFoldDB" id="A0A7H9KDT5"/>
<evidence type="ECO:0000313" key="3">
    <source>
        <dbReference type="Proteomes" id="UP000512115"/>
    </source>
</evidence>
<accession>A0A7H9KDT5</accession>
<organism evidence="2 3">
    <name type="scientific">Escherichia marmotae</name>
    <dbReference type="NCBI Taxonomy" id="1499973"/>
    <lineage>
        <taxon>Bacteria</taxon>
        <taxon>Pseudomonadati</taxon>
        <taxon>Pseudomonadota</taxon>
        <taxon>Gammaproteobacteria</taxon>
        <taxon>Enterobacterales</taxon>
        <taxon>Enterobacteriaceae</taxon>
        <taxon>Escherichia</taxon>
    </lineage>
</organism>
<feature type="signal peptide" evidence="1">
    <location>
        <begin position="1"/>
        <end position="20"/>
    </location>
</feature>
<evidence type="ECO:0000256" key="1">
    <source>
        <dbReference type="SAM" id="SignalP"/>
    </source>
</evidence>
<evidence type="ECO:0000313" key="2">
    <source>
        <dbReference type="EMBL" id="QLV04004.1"/>
    </source>
</evidence>
<proteinExistence type="predicted"/>
<dbReference type="PROSITE" id="PS51257">
    <property type="entry name" value="PROKAR_LIPOPROTEIN"/>
    <property type="match status" value="1"/>
</dbReference>
<dbReference type="Proteomes" id="UP000512115">
    <property type="component" value="Chromosome"/>
</dbReference>
<keyword evidence="1" id="KW-0732">Signal</keyword>
<reference evidence="2 3" key="1">
    <citation type="submission" date="2020-06" db="EMBL/GenBank/DDBJ databases">
        <title>REHAB project genomes.</title>
        <authorList>
            <person name="Shaw L.P."/>
        </authorList>
    </citation>
    <scope>NUCLEOTIDE SEQUENCE [LARGE SCALE GENOMIC DNA]</scope>
    <source>
        <strain evidence="2 3">RHBSTW-00814</strain>
    </source>
</reference>
<sequence length="158" mass="17346">MMKKIILILTLVSSCVTVCAANKSNWLSSDYVVMSSFHVEEVTNLAHPVCTLSLETNKDKDSYNYVEGGICPAGKPTGKEICAYSAIIELNHKIIIAKQVSSGKDTTIYKNKDVTIITKKMSINSKIMDDEGEDVNYSITIKTKGSESTQNMFGYCGI</sequence>
<feature type="chain" id="PRO_5028800520" evidence="1">
    <location>
        <begin position="21"/>
        <end position="158"/>
    </location>
</feature>
<name>A0A7H9KDT5_9ESCH</name>
<gene>
    <name evidence="2" type="ORF">HV284_09710</name>
</gene>
<protein>
    <submittedName>
        <fullName evidence="2">Adhesin</fullName>
    </submittedName>
</protein>
<dbReference type="EMBL" id="CP056159">
    <property type="protein sequence ID" value="QLV04004.1"/>
    <property type="molecule type" value="Genomic_DNA"/>
</dbReference>